<dbReference type="InterPro" id="IPR003689">
    <property type="entry name" value="ZIP"/>
</dbReference>
<dbReference type="EMBL" id="BLXT01000407">
    <property type="protein sequence ID" value="GFN76734.1"/>
    <property type="molecule type" value="Genomic_DNA"/>
</dbReference>
<keyword evidence="4 5" id="KW-0472">Membrane</keyword>
<feature type="transmembrane region" description="Helical" evidence="5">
    <location>
        <begin position="318"/>
        <end position="340"/>
    </location>
</feature>
<feature type="transmembrane region" description="Helical" evidence="5">
    <location>
        <begin position="352"/>
        <end position="371"/>
    </location>
</feature>
<comment type="caution">
    <text evidence="6">The sequence shown here is derived from an EMBL/GenBank/DDBJ whole genome shotgun (WGS) entry which is preliminary data.</text>
</comment>
<proteinExistence type="predicted"/>
<sequence>MEIYISKILTAVVLFILTMVFSLIPYFMLLRGSRSVVSSRQRDRVIAILNCLAGGVFLGTLLLHILSEGSEEFEEYKEKVGLKTEFPLFNLFVAGGFFLVAFVEFLAHNHLHHGSPQRFNTCDEDNATMHGPARGVHQPNDYVSEYHSQHQVPNGSYGAIGSSEVAQRQPGMFYQSESNVCTYQEADEKDSETVTILQKPILNHSPSRSGGQHDNHNRHPQGVQALLLLFALSFHTIFDGLAVGLQTSESEVWSVFGAITIHKSIIAFCLGLELFQTNQEKPWRAILWLLFFALMSPLGIGIGIELTSGHVNETAKLLASSILQGLAGGTFLYVTFLEILCLHVGHYGNGNFLHVFFVLLGFVIMAATKLLDND</sequence>
<dbReference type="GO" id="GO:0005385">
    <property type="term" value="F:zinc ion transmembrane transporter activity"/>
    <property type="evidence" value="ECO:0007669"/>
    <property type="project" value="TreeGrafter"/>
</dbReference>
<organism evidence="6 7">
    <name type="scientific">Plakobranchus ocellatus</name>
    <dbReference type="NCBI Taxonomy" id="259542"/>
    <lineage>
        <taxon>Eukaryota</taxon>
        <taxon>Metazoa</taxon>
        <taxon>Spiralia</taxon>
        <taxon>Lophotrochozoa</taxon>
        <taxon>Mollusca</taxon>
        <taxon>Gastropoda</taxon>
        <taxon>Heterobranchia</taxon>
        <taxon>Euthyneura</taxon>
        <taxon>Panpulmonata</taxon>
        <taxon>Sacoglossa</taxon>
        <taxon>Placobranchoidea</taxon>
        <taxon>Plakobranchidae</taxon>
        <taxon>Plakobranchus</taxon>
    </lineage>
</organism>
<reference evidence="6 7" key="1">
    <citation type="journal article" date="2021" name="Elife">
        <title>Chloroplast acquisition without the gene transfer in kleptoplastic sea slugs, Plakobranchus ocellatus.</title>
        <authorList>
            <person name="Maeda T."/>
            <person name="Takahashi S."/>
            <person name="Yoshida T."/>
            <person name="Shimamura S."/>
            <person name="Takaki Y."/>
            <person name="Nagai Y."/>
            <person name="Toyoda A."/>
            <person name="Suzuki Y."/>
            <person name="Arimoto A."/>
            <person name="Ishii H."/>
            <person name="Satoh N."/>
            <person name="Nishiyama T."/>
            <person name="Hasebe M."/>
            <person name="Maruyama T."/>
            <person name="Minagawa J."/>
            <person name="Obokata J."/>
            <person name="Shigenobu S."/>
        </authorList>
    </citation>
    <scope>NUCLEOTIDE SEQUENCE [LARGE SCALE GENOMIC DNA]</scope>
</reference>
<dbReference type="Proteomes" id="UP000735302">
    <property type="component" value="Unassembled WGS sequence"/>
</dbReference>
<feature type="transmembrane region" description="Helical" evidence="5">
    <location>
        <begin position="45"/>
        <end position="66"/>
    </location>
</feature>
<name>A0AAV3Y239_9GAST</name>
<dbReference type="Pfam" id="PF02535">
    <property type="entry name" value="Zip"/>
    <property type="match status" value="1"/>
</dbReference>
<comment type="subcellular location">
    <subcellularLocation>
        <location evidence="1">Membrane</location>
        <topology evidence="1">Multi-pass membrane protein</topology>
    </subcellularLocation>
</comment>
<dbReference type="PANTHER" id="PTHR11040">
    <property type="entry name" value="ZINC/IRON TRANSPORTER"/>
    <property type="match status" value="1"/>
</dbReference>
<gene>
    <name evidence="6" type="ORF">PoB_000324000</name>
</gene>
<feature type="transmembrane region" description="Helical" evidence="5">
    <location>
        <begin position="287"/>
        <end position="306"/>
    </location>
</feature>
<evidence type="ECO:0000313" key="6">
    <source>
        <dbReference type="EMBL" id="GFN76734.1"/>
    </source>
</evidence>
<feature type="transmembrane region" description="Helical" evidence="5">
    <location>
        <begin position="252"/>
        <end position="275"/>
    </location>
</feature>
<feature type="transmembrane region" description="Helical" evidence="5">
    <location>
        <begin position="12"/>
        <end position="33"/>
    </location>
</feature>
<accession>A0AAV3Y239</accession>
<evidence type="ECO:0000256" key="1">
    <source>
        <dbReference type="ARBA" id="ARBA00004141"/>
    </source>
</evidence>
<keyword evidence="7" id="KW-1185">Reference proteome</keyword>
<keyword evidence="3 5" id="KW-1133">Transmembrane helix</keyword>
<evidence type="ECO:0000256" key="5">
    <source>
        <dbReference type="SAM" id="Phobius"/>
    </source>
</evidence>
<keyword evidence="2 5" id="KW-0812">Transmembrane</keyword>
<evidence type="ECO:0000256" key="3">
    <source>
        <dbReference type="ARBA" id="ARBA00022989"/>
    </source>
</evidence>
<evidence type="ECO:0000313" key="7">
    <source>
        <dbReference type="Proteomes" id="UP000735302"/>
    </source>
</evidence>
<evidence type="ECO:0000256" key="2">
    <source>
        <dbReference type="ARBA" id="ARBA00022692"/>
    </source>
</evidence>
<evidence type="ECO:0000256" key="4">
    <source>
        <dbReference type="ARBA" id="ARBA00023136"/>
    </source>
</evidence>
<protein>
    <submittedName>
        <fullName evidence="6">Zinc transporter zip1-like</fullName>
    </submittedName>
</protein>
<dbReference type="PANTHER" id="PTHR11040:SF140">
    <property type="entry name" value="ZRT (ZRT), IRT- (IRT-) LIKE PROTEIN TRANSPORTER"/>
    <property type="match status" value="1"/>
</dbReference>
<dbReference type="AlphaFoldDB" id="A0AAV3Y239"/>
<feature type="transmembrane region" description="Helical" evidence="5">
    <location>
        <begin position="86"/>
        <end position="107"/>
    </location>
</feature>
<feature type="transmembrane region" description="Helical" evidence="5">
    <location>
        <begin position="225"/>
        <end position="246"/>
    </location>
</feature>
<dbReference type="GO" id="GO:0005886">
    <property type="term" value="C:plasma membrane"/>
    <property type="evidence" value="ECO:0007669"/>
    <property type="project" value="TreeGrafter"/>
</dbReference>